<comment type="subcellular location">
    <subcellularLocation>
        <location evidence="1">Nucleus</location>
    </subcellularLocation>
</comment>
<keyword evidence="8" id="KW-1185">Reference proteome</keyword>
<dbReference type="GO" id="GO:0005634">
    <property type="term" value="C:nucleus"/>
    <property type="evidence" value="ECO:0007669"/>
    <property type="project" value="UniProtKB-SubCell"/>
</dbReference>
<evidence type="ECO:0000256" key="4">
    <source>
        <dbReference type="ARBA" id="ARBA00023163"/>
    </source>
</evidence>
<gene>
    <name evidence="7" type="primary">BnaCnng46640D</name>
    <name evidence="6" type="ORF">DARMORV10_C05P53640.1</name>
    <name evidence="7" type="ORF">GSBRNA2T00045617001</name>
</gene>
<evidence type="ECO:0000256" key="2">
    <source>
        <dbReference type="ARBA" id="ARBA00023015"/>
    </source>
</evidence>
<reference evidence="7 8" key="1">
    <citation type="journal article" date="2014" name="Science">
        <title>Plant genetics. Early allopolyploid evolution in the post-Neolithic Brassica napus oilseed genome.</title>
        <authorList>
            <person name="Chalhoub B."/>
            <person name="Denoeud F."/>
            <person name="Liu S."/>
            <person name="Parkin I.A."/>
            <person name="Tang H."/>
            <person name="Wang X."/>
            <person name="Chiquet J."/>
            <person name="Belcram H."/>
            <person name="Tong C."/>
            <person name="Samans B."/>
            <person name="Correa M."/>
            <person name="Da Silva C."/>
            <person name="Just J."/>
            <person name="Falentin C."/>
            <person name="Koh C.S."/>
            <person name="Le Clainche I."/>
            <person name="Bernard M."/>
            <person name="Bento P."/>
            <person name="Noel B."/>
            <person name="Labadie K."/>
            <person name="Alberti A."/>
            <person name="Charles M."/>
            <person name="Arnaud D."/>
            <person name="Guo H."/>
            <person name="Daviaud C."/>
            <person name="Alamery S."/>
            <person name="Jabbari K."/>
            <person name="Zhao M."/>
            <person name="Edger P.P."/>
            <person name="Chelaifa H."/>
            <person name="Tack D."/>
            <person name="Lassalle G."/>
            <person name="Mestiri I."/>
            <person name="Schnel N."/>
            <person name="Le Paslier M.C."/>
            <person name="Fan G."/>
            <person name="Renault V."/>
            <person name="Bayer P.E."/>
            <person name="Golicz A.A."/>
            <person name="Manoli S."/>
            <person name="Lee T.H."/>
            <person name="Thi V.H."/>
            <person name="Chalabi S."/>
            <person name="Hu Q."/>
            <person name="Fan C."/>
            <person name="Tollenaere R."/>
            <person name="Lu Y."/>
            <person name="Battail C."/>
            <person name="Shen J."/>
            <person name="Sidebottom C.H."/>
            <person name="Wang X."/>
            <person name="Canaguier A."/>
            <person name="Chauveau A."/>
            <person name="Berard A."/>
            <person name="Deniot G."/>
            <person name="Guan M."/>
            <person name="Liu Z."/>
            <person name="Sun F."/>
            <person name="Lim Y.P."/>
            <person name="Lyons E."/>
            <person name="Town C.D."/>
            <person name="Bancroft I."/>
            <person name="Wang X."/>
            <person name="Meng J."/>
            <person name="Ma J."/>
            <person name="Pires J.C."/>
            <person name="King G.J."/>
            <person name="Brunel D."/>
            <person name="Delourme R."/>
            <person name="Renard M."/>
            <person name="Aury J.M."/>
            <person name="Adams K.L."/>
            <person name="Batley J."/>
            <person name="Snowdon R.J."/>
            <person name="Tost J."/>
            <person name="Edwards D."/>
            <person name="Zhou Y."/>
            <person name="Hua W."/>
            <person name="Sharpe A.G."/>
            <person name="Paterson A.H."/>
            <person name="Guan C."/>
            <person name="Wincker P."/>
        </authorList>
    </citation>
    <scope>NUCLEOTIDE SEQUENCE [LARGE SCALE GENOMIC DNA]</scope>
    <source>
        <strain evidence="8">cv. Darmor-bzh</strain>
    </source>
</reference>
<evidence type="ECO:0000256" key="5">
    <source>
        <dbReference type="ARBA" id="ARBA00023242"/>
    </source>
</evidence>
<sequence>MLLPHNIPENEPIFPYLHESRHLHALKRGRDALVGVSSYQEASRIKISTITFLQEPSEECFHILSDLTGNNNDMFQQNTQFKFSGFPLNHYVSDSQFSCETITPNSG</sequence>
<evidence type="ECO:0000256" key="1">
    <source>
        <dbReference type="ARBA" id="ARBA00004123"/>
    </source>
</evidence>
<dbReference type="EMBL" id="LK034736">
    <property type="protein sequence ID" value="CDY65328.1"/>
    <property type="molecule type" value="Genomic_DNA"/>
</dbReference>
<dbReference type="PaxDb" id="3708-A0A078JCI6"/>
<proteinExistence type="predicted"/>
<evidence type="ECO:0000313" key="8">
    <source>
        <dbReference type="Proteomes" id="UP000028999"/>
    </source>
</evidence>
<dbReference type="EMBL" id="HG994369">
    <property type="protein sequence ID" value="CAF1934830.1"/>
    <property type="molecule type" value="Genomic_DNA"/>
</dbReference>
<evidence type="ECO:0000313" key="6">
    <source>
        <dbReference type="EMBL" id="CAF1934830.1"/>
    </source>
</evidence>
<keyword evidence="4" id="KW-0804">Transcription</keyword>
<protein>
    <submittedName>
        <fullName evidence="6">(rape) hypothetical protein</fullName>
    </submittedName>
    <submittedName>
        <fullName evidence="7">BnaCnng46640D protein</fullName>
    </submittedName>
</protein>
<organism evidence="7 8">
    <name type="scientific">Brassica napus</name>
    <name type="common">Rape</name>
    <dbReference type="NCBI Taxonomy" id="3708"/>
    <lineage>
        <taxon>Eukaryota</taxon>
        <taxon>Viridiplantae</taxon>
        <taxon>Streptophyta</taxon>
        <taxon>Embryophyta</taxon>
        <taxon>Tracheophyta</taxon>
        <taxon>Spermatophyta</taxon>
        <taxon>Magnoliopsida</taxon>
        <taxon>eudicotyledons</taxon>
        <taxon>Gunneridae</taxon>
        <taxon>Pentapetalae</taxon>
        <taxon>rosids</taxon>
        <taxon>malvids</taxon>
        <taxon>Brassicales</taxon>
        <taxon>Brassicaceae</taxon>
        <taxon>Brassiceae</taxon>
        <taxon>Brassica</taxon>
    </lineage>
</organism>
<dbReference type="InterPro" id="IPR001289">
    <property type="entry name" value="NFYA"/>
</dbReference>
<reference evidence="6" key="3">
    <citation type="submission" date="2021-01" db="EMBL/GenBank/DDBJ databases">
        <authorList>
            <consortium name="Genoscope - CEA"/>
            <person name="William W."/>
        </authorList>
    </citation>
    <scope>NUCLEOTIDE SEQUENCE</scope>
</reference>
<reference evidence="7" key="2">
    <citation type="submission" date="2014-06" db="EMBL/GenBank/DDBJ databases">
        <authorList>
            <person name="Genoscope - CEA"/>
        </authorList>
    </citation>
    <scope>NUCLEOTIDE SEQUENCE</scope>
</reference>
<dbReference type="PROSITE" id="PS51152">
    <property type="entry name" value="NFYA_HAP2_2"/>
    <property type="match status" value="1"/>
</dbReference>
<dbReference type="STRING" id="3708.A0A078JCI6"/>
<name>A0A078JCI6_BRANA</name>
<dbReference type="AlphaFoldDB" id="A0A078JCI6"/>
<evidence type="ECO:0000256" key="3">
    <source>
        <dbReference type="ARBA" id="ARBA00023125"/>
    </source>
</evidence>
<evidence type="ECO:0000313" key="7">
    <source>
        <dbReference type="EMBL" id="CDY65328.1"/>
    </source>
</evidence>
<keyword evidence="3" id="KW-0238">DNA-binding</keyword>
<dbReference type="Gramene" id="CDY65328">
    <property type="protein sequence ID" value="CDY65328"/>
    <property type="gene ID" value="GSBRNA2T00045617001"/>
</dbReference>
<keyword evidence="5" id="KW-0539">Nucleus</keyword>
<dbReference type="Proteomes" id="UP001295469">
    <property type="component" value="Chromosome C05"/>
</dbReference>
<accession>A0A078JCI6</accession>
<dbReference type="GO" id="GO:0003700">
    <property type="term" value="F:DNA-binding transcription factor activity"/>
    <property type="evidence" value="ECO:0007669"/>
    <property type="project" value="InterPro"/>
</dbReference>
<dbReference type="GO" id="GO:0003677">
    <property type="term" value="F:DNA binding"/>
    <property type="evidence" value="ECO:0007669"/>
    <property type="project" value="UniProtKB-KW"/>
</dbReference>
<keyword evidence="2" id="KW-0805">Transcription regulation</keyword>
<dbReference type="Proteomes" id="UP000028999">
    <property type="component" value="Unassembled WGS sequence"/>
</dbReference>